<name>A0AA42H4T9_STUST</name>
<dbReference type="Proteomes" id="UP001158076">
    <property type="component" value="Unassembled WGS sequence"/>
</dbReference>
<evidence type="ECO:0000313" key="2">
    <source>
        <dbReference type="Proteomes" id="UP001158076"/>
    </source>
</evidence>
<organism evidence="1 2">
    <name type="scientific">Stutzerimonas stutzeri</name>
    <name type="common">Pseudomonas stutzeri</name>
    <dbReference type="NCBI Taxonomy" id="316"/>
    <lineage>
        <taxon>Bacteria</taxon>
        <taxon>Pseudomonadati</taxon>
        <taxon>Pseudomonadota</taxon>
        <taxon>Gammaproteobacteria</taxon>
        <taxon>Pseudomonadales</taxon>
        <taxon>Pseudomonadaceae</taxon>
        <taxon>Stutzerimonas</taxon>
    </lineage>
</organism>
<accession>A0AA42H4T9</accession>
<gene>
    <name evidence="1" type="ORF">N7335_03380</name>
</gene>
<comment type="caution">
    <text evidence="1">The sequence shown here is derived from an EMBL/GenBank/DDBJ whole genome shotgun (WGS) entry which is preliminary data.</text>
</comment>
<dbReference type="AlphaFoldDB" id="A0AA42H4T9"/>
<reference evidence="1" key="1">
    <citation type="submission" date="2022-09" db="EMBL/GenBank/DDBJ databases">
        <title>Intensive care unit water sources are persistently colonized with multi-drug resistant bacteria and are the site of extensive horizontal gene transfer of antibiotic resistance genes.</title>
        <authorList>
            <person name="Diorio-Toth L."/>
        </authorList>
    </citation>
    <scope>NUCLEOTIDE SEQUENCE</scope>
    <source>
        <strain evidence="1">GD04147</strain>
    </source>
</reference>
<evidence type="ECO:0000313" key="1">
    <source>
        <dbReference type="EMBL" id="MDH0145430.1"/>
    </source>
</evidence>
<dbReference type="EMBL" id="JAODZE010000002">
    <property type="protein sequence ID" value="MDH0145430.1"/>
    <property type="molecule type" value="Genomic_DNA"/>
</dbReference>
<protein>
    <submittedName>
        <fullName evidence="1">Uncharacterized protein</fullName>
    </submittedName>
</protein>
<sequence length="42" mass="4495">MRCQGKSGSDLDRAGAAHGFAGEAAAMSVRRLGQRIDHREPQ</sequence>
<dbReference type="RefSeq" id="WP_256387142.1">
    <property type="nucleotide sequence ID" value="NZ_CP025149.2"/>
</dbReference>
<proteinExistence type="predicted"/>